<evidence type="ECO:0000313" key="2">
    <source>
        <dbReference type="Proteomes" id="UP000675880"/>
    </source>
</evidence>
<evidence type="ECO:0008006" key="3">
    <source>
        <dbReference type="Google" id="ProtNLM"/>
    </source>
</evidence>
<dbReference type="RefSeq" id="WP_213041394.1">
    <property type="nucleotide sequence ID" value="NZ_CAJNBJ010000002.1"/>
</dbReference>
<dbReference type="Pfam" id="PF14271">
    <property type="entry name" value="DUF4359"/>
    <property type="match status" value="1"/>
</dbReference>
<gene>
    <name evidence="1" type="ORF">NSPZN2_100003</name>
</gene>
<evidence type="ECO:0000313" key="1">
    <source>
        <dbReference type="EMBL" id="CAE6723923.1"/>
    </source>
</evidence>
<protein>
    <recommendedName>
        <fullName evidence="3">DUF4359 domain-containing protein</fullName>
    </recommendedName>
</protein>
<proteinExistence type="predicted"/>
<keyword evidence="2" id="KW-1185">Reference proteome</keyword>
<sequence length="123" mass="13531">MSNLTLSSVVVGLMVAVWLAATNPTMETYVQFVEARLTAEIEKMDQSGPRHDRDLIKAIFRAQGPKLVEGLVKPNTTRNNWGLLSLYETNVLDQPVLVLGVAGHFVPLRGVEEATLKVGRLAF</sequence>
<name>A0ABM8QYT8_9BACT</name>
<accession>A0ABM8QYT8</accession>
<comment type="caution">
    <text evidence="1">The sequence shown here is derived from an EMBL/GenBank/DDBJ whole genome shotgun (WGS) entry which is preliminary data.</text>
</comment>
<dbReference type="InterPro" id="IPR025578">
    <property type="entry name" value="DUF4359"/>
</dbReference>
<organism evidence="1 2">
    <name type="scientific">Nitrospira defluvii</name>
    <dbReference type="NCBI Taxonomy" id="330214"/>
    <lineage>
        <taxon>Bacteria</taxon>
        <taxon>Pseudomonadati</taxon>
        <taxon>Nitrospirota</taxon>
        <taxon>Nitrospiria</taxon>
        <taxon>Nitrospirales</taxon>
        <taxon>Nitrospiraceae</taxon>
        <taxon>Nitrospira</taxon>
    </lineage>
</organism>
<reference evidence="1 2" key="1">
    <citation type="submission" date="2021-02" db="EMBL/GenBank/DDBJ databases">
        <authorList>
            <person name="Han P."/>
        </authorList>
    </citation>
    <scope>NUCLEOTIDE SEQUENCE [LARGE SCALE GENOMIC DNA]</scope>
    <source>
        <strain evidence="1">Candidatus Nitrospira sp. ZN2</strain>
    </source>
</reference>
<dbReference type="Proteomes" id="UP000675880">
    <property type="component" value="Unassembled WGS sequence"/>
</dbReference>
<dbReference type="EMBL" id="CAJNBJ010000002">
    <property type="protein sequence ID" value="CAE6723923.1"/>
    <property type="molecule type" value="Genomic_DNA"/>
</dbReference>